<feature type="region of interest" description="Disordered" evidence="1">
    <location>
        <begin position="43"/>
        <end position="197"/>
    </location>
</feature>
<accession>A0A2V0NZ88</accession>
<evidence type="ECO:0000313" key="3">
    <source>
        <dbReference type="Proteomes" id="UP000247498"/>
    </source>
</evidence>
<name>A0A2V0NZ88_9CHLO</name>
<reference evidence="2 3" key="1">
    <citation type="journal article" date="2018" name="Sci. Rep.">
        <title>Raphidocelis subcapitata (=Pseudokirchneriella subcapitata) provides an insight into genome evolution and environmental adaptations in the Sphaeropleales.</title>
        <authorList>
            <person name="Suzuki S."/>
            <person name="Yamaguchi H."/>
            <person name="Nakajima N."/>
            <person name="Kawachi M."/>
        </authorList>
    </citation>
    <scope>NUCLEOTIDE SEQUENCE [LARGE SCALE GENOMIC DNA]</scope>
    <source>
        <strain evidence="2 3">NIES-35</strain>
    </source>
</reference>
<comment type="caution">
    <text evidence="2">The sequence shown here is derived from an EMBL/GenBank/DDBJ whole genome shotgun (WGS) entry which is preliminary data.</text>
</comment>
<keyword evidence="3" id="KW-1185">Reference proteome</keyword>
<dbReference type="InParanoid" id="A0A2V0NZ88"/>
<dbReference type="AlphaFoldDB" id="A0A2V0NZ88"/>
<gene>
    <name evidence="2" type="ORF">Rsub_05780</name>
</gene>
<feature type="region of interest" description="Disordered" evidence="1">
    <location>
        <begin position="1"/>
        <end position="22"/>
    </location>
</feature>
<feature type="compositionally biased region" description="Low complexity" evidence="1">
    <location>
        <begin position="43"/>
        <end position="66"/>
    </location>
</feature>
<feature type="region of interest" description="Disordered" evidence="1">
    <location>
        <begin position="440"/>
        <end position="517"/>
    </location>
</feature>
<feature type="compositionally biased region" description="Low complexity" evidence="1">
    <location>
        <begin position="261"/>
        <end position="279"/>
    </location>
</feature>
<evidence type="ECO:0000313" key="2">
    <source>
        <dbReference type="EMBL" id="GBF92944.1"/>
    </source>
</evidence>
<feature type="compositionally biased region" description="Low complexity" evidence="1">
    <location>
        <begin position="381"/>
        <end position="392"/>
    </location>
</feature>
<feature type="compositionally biased region" description="Low complexity" evidence="1">
    <location>
        <begin position="177"/>
        <end position="197"/>
    </location>
</feature>
<feature type="compositionally biased region" description="Low complexity" evidence="1">
    <location>
        <begin position="465"/>
        <end position="479"/>
    </location>
</feature>
<dbReference type="EMBL" id="BDRX01000036">
    <property type="protein sequence ID" value="GBF92944.1"/>
    <property type="molecule type" value="Genomic_DNA"/>
</dbReference>
<dbReference type="Proteomes" id="UP000247498">
    <property type="component" value="Unassembled WGS sequence"/>
</dbReference>
<feature type="compositionally biased region" description="Low complexity" evidence="1">
    <location>
        <begin position="83"/>
        <end position="126"/>
    </location>
</feature>
<feature type="compositionally biased region" description="Acidic residues" evidence="1">
    <location>
        <begin position="226"/>
        <end position="247"/>
    </location>
</feature>
<protein>
    <submittedName>
        <fullName evidence="2">Uncharacterized protein</fullName>
    </submittedName>
</protein>
<feature type="compositionally biased region" description="Basic residues" evidence="1">
    <location>
        <begin position="1"/>
        <end position="10"/>
    </location>
</feature>
<sequence length="544" mass="53586">MAHGKRKKAAQKSLNIVSIDPERRAELEASVQERLCAMRAAAPCRAAKPAPRGGGARRPAVPQEAAPAPPPPPPASDGGAEDAMCLVAFAAPAPANAKTPPQLPAAEAAQLQRAPSSASVASEALPLAPPPEHEAASELGDSPFTEEEETTDDGAWSSSCFTDDAFANDAPPPADEPPAGAAELARLGAEEGGAPAEPLAAPLECDFTAGNMLTIAAAVPLLPDDGAWDADADAPPEADSPDDDWAPADDPSWQKSPVPQPAAAADAARAEQAFADGAAAAAAADEALAALARLQAAGAAAAPAGEVDAAARALEAALAAVAAAAETVEGCLTDLAPSDDSPQPQPLPAAGADGPSRRGSRSGEADGGDDTAAADRPDAPSPLAGAAAEAAPLGGGDGGAAGRPVFVILPEKLAMWSARRDAAAAAAAAASATAIEDAPLDAGGEPALISSRDVASPEPGPRKLAATASSAADIAAAPKPAGPPSRERDSGPDASEAGDAGCEAAVRPPIARSDSKAARRVKRFWSKFVSAFGGGCCRAPAVRV</sequence>
<feature type="region of interest" description="Disordered" evidence="1">
    <location>
        <begin position="224"/>
        <end position="279"/>
    </location>
</feature>
<evidence type="ECO:0000256" key="1">
    <source>
        <dbReference type="SAM" id="MobiDB-lite"/>
    </source>
</evidence>
<proteinExistence type="predicted"/>
<feature type="region of interest" description="Disordered" evidence="1">
    <location>
        <begin position="333"/>
        <end position="402"/>
    </location>
</feature>
<organism evidence="2 3">
    <name type="scientific">Raphidocelis subcapitata</name>
    <dbReference type="NCBI Taxonomy" id="307507"/>
    <lineage>
        <taxon>Eukaryota</taxon>
        <taxon>Viridiplantae</taxon>
        <taxon>Chlorophyta</taxon>
        <taxon>core chlorophytes</taxon>
        <taxon>Chlorophyceae</taxon>
        <taxon>CS clade</taxon>
        <taxon>Sphaeropleales</taxon>
        <taxon>Selenastraceae</taxon>
        <taxon>Raphidocelis</taxon>
    </lineage>
</organism>